<dbReference type="EMBL" id="LIAE01006067">
    <property type="protein sequence ID" value="PAV92709.1"/>
    <property type="molecule type" value="Genomic_DNA"/>
</dbReference>
<reference evidence="2 3" key="1">
    <citation type="journal article" date="2017" name="Curr. Biol.">
        <title>Genome architecture and evolution of a unichromosomal asexual nematode.</title>
        <authorList>
            <person name="Fradin H."/>
            <person name="Zegar C."/>
            <person name="Gutwein M."/>
            <person name="Lucas J."/>
            <person name="Kovtun M."/>
            <person name="Corcoran D."/>
            <person name="Baugh L.R."/>
            <person name="Kiontke K."/>
            <person name="Gunsalus K."/>
            <person name="Fitch D.H."/>
            <person name="Piano F."/>
        </authorList>
    </citation>
    <scope>NUCLEOTIDE SEQUENCE [LARGE SCALE GENOMIC DNA]</scope>
    <source>
        <strain evidence="2">PF1309</strain>
    </source>
</reference>
<evidence type="ECO:0000313" key="3">
    <source>
        <dbReference type="Proteomes" id="UP000218231"/>
    </source>
</evidence>
<keyword evidence="3" id="KW-1185">Reference proteome</keyword>
<gene>
    <name evidence="2" type="ORF">WR25_13302</name>
</gene>
<evidence type="ECO:0000313" key="2">
    <source>
        <dbReference type="EMBL" id="PAV92709.1"/>
    </source>
</evidence>
<dbReference type="AlphaFoldDB" id="A0A2A2M2P8"/>
<feature type="compositionally biased region" description="Basic residues" evidence="1">
    <location>
        <begin position="97"/>
        <end position="109"/>
    </location>
</feature>
<proteinExistence type="predicted"/>
<sequence length="116" mass="12221">MSSPTSAQVPRTCVMFATTSIAFSSRLVAGSNSVMSPVPAATPTVGQAERTAVMPPSTISPLPAQPDRINARAQRPIAGVFTRTRTFVERAGPAPARGRRCGAHHRNRLSRAQAIA</sequence>
<comment type="caution">
    <text evidence="2">The sequence shown here is derived from an EMBL/GenBank/DDBJ whole genome shotgun (WGS) entry which is preliminary data.</text>
</comment>
<accession>A0A2A2M2P8</accession>
<evidence type="ECO:0000256" key="1">
    <source>
        <dbReference type="SAM" id="MobiDB-lite"/>
    </source>
</evidence>
<feature type="region of interest" description="Disordered" evidence="1">
    <location>
        <begin position="40"/>
        <end position="65"/>
    </location>
</feature>
<protein>
    <submittedName>
        <fullName evidence="2">Uncharacterized protein</fullName>
    </submittedName>
</protein>
<name>A0A2A2M2P8_9BILA</name>
<organism evidence="2 3">
    <name type="scientific">Diploscapter pachys</name>
    <dbReference type="NCBI Taxonomy" id="2018661"/>
    <lineage>
        <taxon>Eukaryota</taxon>
        <taxon>Metazoa</taxon>
        <taxon>Ecdysozoa</taxon>
        <taxon>Nematoda</taxon>
        <taxon>Chromadorea</taxon>
        <taxon>Rhabditida</taxon>
        <taxon>Rhabditina</taxon>
        <taxon>Rhabditomorpha</taxon>
        <taxon>Rhabditoidea</taxon>
        <taxon>Rhabditidae</taxon>
        <taxon>Diploscapter</taxon>
    </lineage>
</organism>
<dbReference type="Proteomes" id="UP000218231">
    <property type="component" value="Unassembled WGS sequence"/>
</dbReference>
<feature type="region of interest" description="Disordered" evidence="1">
    <location>
        <begin position="90"/>
        <end position="116"/>
    </location>
</feature>